<dbReference type="Proteomes" id="UP000472241">
    <property type="component" value="Unplaced"/>
</dbReference>
<dbReference type="Pfam" id="PF00240">
    <property type="entry name" value="ubiquitin"/>
    <property type="match status" value="1"/>
</dbReference>
<dbReference type="Gene3D" id="3.10.20.90">
    <property type="entry name" value="Phosphatidylinositol 3-kinase Catalytic Subunit, Chain A, domain 1"/>
    <property type="match status" value="1"/>
</dbReference>
<dbReference type="PANTHER" id="PTHR10666">
    <property type="entry name" value="UBIQUITIN"/>
    <property type="match status" value="1"/>
</dbReference>
<accession>A0A667FXR7</accession>
<dbReference type="InterPro" id="IPR029071">
    <property type="entry name" value="Ubiquitin-like_domsf"/>
</dbReference>
<dbReference type="PROSITE" id="PS50053">
    <property type="entry name" value="UBIQUITIN_2"/>
    <property type="match status" value="1"/>
</dbReference>
<dbReference type="AlphaFoldDB" id="A0A667FXR7"/>
<name>A0A667FXR7_LYNCA</name>
<reference evidence="2" key="2">
    <citation type="submission" date="2025-09" db="UniProtKB">
        <authorList>
            <consortium name="Ensembl"/>
        </authorList>
    </citation>
    <scope>IDENTIFICATION</scope>
</reference>
<dbReference type="SMART" id="SM00213">
    <property type="entry name" value="UBQ"/>
    <property type="match status" value="1"/>
</dbReference>
<proteinExistence type="predicted"/>
<dbReference type="FunFam" id="3.10.20.90:FF:000160">
    <property type="entry name" value="Polyubiquitin-C"/>
    <property type="match status" value="1"/>
</dbReference>
<dbReference type="SUPFAM" id="SSF54236">
    <property type="entry name" value="Ubiquitin-like"/>
    <property type="match status" value="1"/>
</dbReference>
<evidence type="ECO:0000313" key="3">
    <source>
        <dbReference type="Proteomes" id="UP000472241"/>
    </source>
</evidence>
<reference evidence="2" key="1">
    <citation type="submission" date="2025-08" db="UniProtKB">
        <authorList>
            <consortium name="Ensembl"/>
        </authorList>
    </citation>
    <scope>IDENTIFICATION</scope>
</reference>
<evidence type="ECO:0000259" key="1">
    <source>
        <dbReference type="PROSITE" id="PS50053"/>
    </source>
</evidence>
<keyword evidence="3" id="KW-1185">Reference proteome</keyword>
<dbReference type="InterPro" id="IPR050158">
    <property type="entry name" value="Ubiquitin_ubiquitin-like"/>
</dbReference>
<evidence type="ECO:0000313" key="2">
    <source>
        <dbReference type="Ensembl" id="ENSLCNP00005005489.1"/>
    </source>
</evidence>
<sequence length="160" mass="17808">YHDSLWPWLPGNGETQIFVKTLMGKATTLEVKPSDTTENVRVKIQDKEGTPPVQQHLIFSGKQLEVGHILSDYNIQKESTLHWCFAHGVASWSFPSTSRPRNTPVTRGSGASLMLTCTLVRSTAARRAAATPTTCTPRRRSSKVLHWLFLCPRGSLLPEP</sequence>
<organism evidence="2 3">
    <name type="scientific">Lynx canadensis</name>
    <name type="common">Canada lynx</name>
    <name type="synonym">Felis canadensis</name>
    <dbReference type="NCBI Taxonomy" id="61383"/>
    <lineage>
        <taxon>Eukaryota</taxon>
        <taxon>Metazoa</taxon>
        <taxon>Chordata</taxon>
        <taxon>Craniata</taxon>
        <taxon>Vertebrata</taxon>
        <taxon>Euteleostomi</taxon>
        <taxon>Mammalia</taxon>
        <taxon>Eutheria</taxon>
        <taxon>Laurasiatheria</taxon>
        <taxon>Carnivora</taxon>
        <taxon>Feliformia</taxon>
        <taxon>Felidae</taxon>
        <taxon>Felinae</taxon>
        <taxon>Lynx</taxon>
    </lineage>
</organism>
<dbReference type="PRINTS" id="PR00348">
    <property type="entry name" value="UBIQUITIN"/>
</dbReference>
<dbReference type="InterPro" id="IPR000626">
    <property type="entry name" value="Ubiquitin-like_dom"/>
</dbReference>
<feature type="domain" description="Ubiquitin-like" evidence="1">
    <location>
        <begin position="15"/>
        <end position="82"/>
    </location>
</feature>
<dbReference type="Ensembl" id="ENSLCNT00005006188.1">
    <property type="protein sequence ID" value="ENSLCNP00005005489.1"/>
    <property type="gene ID" value="ENSLCNG00005003675.1"/>
</dbReference>
<dbReference type="InterPro" id="IPR019956">
    <property type="entry name" value="Ubiquitin_dom"/>
</dbReference>
<protein>
    <recommendedName>
        <fullName evidence="1">Ubiquitin-like domain-containing protein</fullName>
    </recommendedName>
</protein>